<feature type="compositionally biased region" description="Basic and acidic residues" evidence="1">
    <location>
        <begin position="1"/>
        <end position="13"/>
    </location>
</feature>
<gene>
    <name evidence="2" type="ORF">E1301_Tti013398</name>
</gene>
<dbReference type="AlphaFoldDB" id="A0A5A9NVL7"/>
<protein>
    <submittedName>
        <fullName evidence="2">Uncharacterized protein</fullName>
    </submittedName>
</protein>
<evidence type="ECO:0000313" key="3">
    <source>
        <dbReference type="Proteomes" id="UP000324632"/>
    </source>
</evidence>
<feature type="region of interest" description="Disordered" evidence="1">
    <location>
        <begin position="1"/>
        <end position="26"/>
    </location>
</feature>
<keyword evidence="3" id="KW-1185">Reference proteome</keyword>
<proteinExistence type="predicted"/>
<evidence type="ECO:0000313" key="2">
    <source>
        <dbReference type="EMBL" id="KAA0713643.1"/>
    </source>
</evidence>
<evidence type="ECO:0000256" key="1">
    <source>
        <dbReference type="SAM" id="MobiDB-lite"/>
    </source>
</evidence>
<accession>A0A5A9NVL7</accession>
<name>A0A5A9NVL7_9TELE</name>
<reference evidence="2 3" key="1">
    <citation type="journal article" date="2019" name="Mol. Ecol. Resour.">
        <title>Chromosome-level genome assembly of Triplophysa tibetana, a fish adapted to the harsh high-altitude environment of the Tibetan Plateau.</title>
        <authorList>
            <person name="Yang X."/>
            <person name="Liu H."/>
            <person name="Ma Z."/>
            <person name="Zou Y."/>
            <person name="Zou M."/>
            <person name="Mao Y."/>
            <person name="Li X."/>
            <person name="Wang H."/>
            <person name="Chen T."/>
            <person name="Wang W."/>
            <person name="Yang R."/>
        </authorList>
    </citation>
    <scope>NUCLEOTIDE SEQUENCE [LARGE SCALE GENOMIC DNA]</scope>
    <source>
        <strain evidence="2">TTIB1903HZAU</strain>
        <tissue evidence="2">Muscle</tissue>
    </source>
</reference>
<dbReference type="EMBL" id="SOYY01000012">
    <property type="protein sequence ID" value="KAA0713643.1"/>
    <property type="molecule type" value="Genomic_DNA"/>
</dbReference>
<organism evidence="2 3">
    <name type="scientific">Triplophysa tibetana</name>
    <dbReference type="NCBI Taxonomy" id="1572043"/>
    <lineage>
        <taxon>Eukaryota</taxon>
        <taxon>Metazoa</taxon>
        <taxon>Chordata</taxon>
        <taxon>Craniata</taxon>
        <taxon>Vertebrata</taxon>
        <taxon>Euteleostomi</taxon>
        <taxon>Actinopterygii</taxon>
        <taxon>Neopterygii</taxon>
        <taxon>Teleostei</taxon>
        <taxon>Ostariophysi</taxon>
        <taxon>Cypriniformes</taxon>
        <taxon>Nemacheilidae</taxon>
        <taxon>Triplophysa</taxon>
    </lineage>
</organism>
<comment type="caution">
    <text evidence="2">The sequence shown here is derived from an EMBL/GenBank/DDBJ whole genome shotgun (WGS) entry which is preliminary data.</text>
</comment>
<dbReference type="Proteomes" id="UP000324632">
    <property type="component" value="Chromosome 12"/>
</dbReference>
<sequence length="82" mass="8396">MRGETVVRGRADVGRPPVSARKGGSVETEVHSAATVKASVERRLCCGCAPSNLGRGGVAVVQAGAGELLPSARGRSLRRSPE</sequence>